<feature type="domain" description="PSP1 C-terminal" evidence="2">
    <location>
        <begin position="270"/>
        <end position="372"/>
    </location>
</feature>
<dbReference type="EMBL" id="FJ168553">
    <property type="protein sequence ID" value="ACI16004.1"/>
    <property type="molecule type" value="Genomic_DNA"/>
</dbReference>
<dbReference type="Pfam" id="PF04468">
    <property type="entry name" value="PSP1"/>
    <property type="match status" value="1"/>
</dbReference>
<evidence type="ECO:0000313" key="3">
    <source>
        <dbReference type="EMBL" id="ACI16004.1"/>
    </source>
</evidence>
<proteinExistence type="predicted"/>
<dbReference type="InterPro" id="IPR007557">
    <property type="entry name" value="PSP1_C"/>
</dbReference>
<dbReference type="VEuPathDB" id="TriTrypDB:BSAL_44370"/>
<sequence>MPLVTLNNAPQLHNPALACKSLSTSELGISWNYSGQFSNSPLNGVSPTPHNSINGASPYDCTSSSSTLLAFENQISSPISYPPPCASDWYRVNPYLADVIAAPVLAPWDQYLSSFSESDDDDASVDASAHSDDETTPPAISTQTITPPDSPTTNAKSAAVRKLVSKSFRICTTRSGGRKCVTHVMPPPCARQMREKTLLTDFDINAHWNCAKPVRFMCEMRSKCRRGNYISQVEFKVGDLVVCDGDKGLDIGEVTSCISAPSQRRGESPPRAYRRATKPEARHYFALSASESETLAFLRALRDLARDGAAMSVIHHDAYWPFIGLMDFVDVELQADYGKMYVFFRAETPIRFKPLAQTLYAFYGCRIWLHQMDRDSPMSSPNTSVGSRR</sequence>
<dbReference type="GO" id="GO:0005737">
    <property type="term" value="C:cytoplasm"/>
    <property type="evidence" value="ECO:0007669"/>
    <property type="project" value="TreeGrafter"/>
</dbReference>
<dbReference type="InterPro" id="IPR047767">
    <property type="entry name" value="PSP1-like"/>
</dbReference>
<accession>B6DTG6</accession>
<organism evidence="3">
    <name type="scientific">Bodo saltans</name>
    <name type="common">Flagellated protozoan</name>
    <dbReference type="NCBI Taxonomy" id="75058"/>
    <lineage>
        <taxon>Eukaryota</taxon>
        <taxon>Discoba</taxon>
        <taxon>Euglenozoa</taxon>
        <taxon>Kinetoplastea</taxon>
        <taxon>Metakinetoplastina</taxon>
        <taxon>Eubodonida</taxon>
        <taxon>Bodonidae</taxon>
        <taxon>Bodo</taxon>
    </lineage>
</organism>
<evidence type="ECO:0000256" key="1">
    <source>
        <dbReference type="SAM" id="MobiDB-lite"/>
    </source>
</evidence>
<dbReference type="AlphaFoldDB" id="B6DTG6"/>
<protein>
    <recommendedName>
        <fullName evidence="2">PSP1 C-terminal domain-containing protein</fullName>
    </recommendedName>
</protein>
<reference evidence="3" key="1">
    <citation type="submission" date="2008-08" db="EMBL/GenBank/DDBJ databases">
        <title>Insights into the genome sequence of a free-living kinetoplastid: Bodo saltans (Kinetoplastida: Euglenozoa).</title>
        <authorList>
            <person name="Jackson A.P."/>
            <person name="Quail M.A."/>
            <person name="Berriman M."/>
        </authorList>
    </citation>
    <scope>NUCLEOTIDE SEQUENCE</scope>
    <source>
        <strain evidence="3">Lake Konstanz</strain>
    </source>
</reference>
<name>B6DTG6_BODSA</name>
<dbReference type="PANTHER" id="PTHR43830:SF18">
    <property type="entry name" value="PSP1 C-TERMINAL DOMAIN-CONTAINING PROTEIN"/>
    <property type="match status" value="1"/>
</dbReference>
<dbReference type="PANTHER" id="PTHR43830">
    <property type="entry name" value="PROTEIN PSP1"/>
    <property type="match status" value="1"/>
</dbReference>
<evidence type="ECO:0000259" key="2">
    <source>
        <dbReference type="PROSITE" id="PS51411"/>
    </source>
</evidence>
<dbReference type="PROSITE" id="PS51411">
    <property type="entry name" value="PSP1_C"/>
    <property type="match status" value="1"/>
</dbReference>
<feature type="region of interest" description="Disordered" evidence="1">
    <location>
        <begin position="117"/>
        <end position="156"/>
    </location>
</feature>
<feature type="compositionally biased region" description="Polar residues" evidence="1">
    <location>
        <begin position="138"/>
        <end position="156"/>
    </location>
</feature>